<reference evidence="1 2" key="1">
    <citation type="submission" date="2018-10" db="EMBL/GenBank/DDBJ databases">
        <title>The complete genome of Acinetobacter wuhouensis strain WCHAW010062.</title>
        <authorList>
            <person name="Hu Y."/>
            <person name="Long H."/>
            <person name="Feng Y."/>
            <person name="Zong Z."/>
        </authorList>
    </citation>
    <scope>NUCLEOTIDE SEQUENCE [LARGE SCALE GENOMIC DNA]</scope>
    <source>
        <strain evidence="1 2">WCHAW010062</strain>
    </source>
</reference>
<dbReference type="RefSeq" id="WP_087552694.1">
    <property type="nucleotide sequence ID" value="NZ_CP033133.1"/>
</dbReference>
<name>A0A3G2T051_9GAMM</name>
<organism evidence="1 2">
    <name type="scientific">Acinetobacter wuhouensis</name>
    <dbReference type="NCBI Taxonomy" id="1879050"/>
    <lineage>
        <taxon>Bacteria</taxon>
        <taxon>Pseudomonadati</taxon>
        <taxon>Pseudomonadota</taxon>
        <taxon>Gammaproteobacteria</taxon>
        <taxon>Moraxellales</taxon>
        <taxon>Moraxellaceae</taxon>
        <taxon>Acinetobacter</taxon>
    </lineage>
</organism>
<protein>
    <recommendedName>
        <fullName evidence="3">Chromosome partitioning protein ParB</fullName>
    </recommendedName>
</protein>
<dbReference type="Proteomes" id="UP000279962">
    <property type="component" value="Chromosome"/>
</dbReference>
<dbReference type="EMBL" id="CP033133">
    <property type="protein sequence ID" value="AYO53296.1"/>
    <property type="molecule type" value="Genomic_DNA"/>
</dbReference>
<gene>
    <name evidence="1" type="ORF">CDG68_06295</name>
</gene>
<proteinExistence type="predicted"/>
<sequence>MRKQYHFRQVGDDTCIWDVHRLVELSQNFLTIEIPLIEIRELNESYWFPDIYPTTQQIIDHIQLVQDADLKYPIIVCAEGRVMDGMHRVAKAKLQGQLTIQAVKFEVTPQPDFINVDADDLNYDDE</sequence>
<evidence type="ECO:0000313" key="1">
    <source>
        <dbReference type="EMBL" id="AYO53296.1"/>
    </source>
</evidence>
<evidence type="ECO:0000313" key="2">
    <source>
        <dbReference type="Proteomes" id="UP000279962"/>
    </source>
</evidence>
<dbReference type="AlphaFoldDB" id="A0A3G2T051"/>
<accession>A0A3G2T051</accession>
<evidence type="ECO:0008006" key="3">
    <source>
        <dbReference type="Google" id="ProtNLM"/>
    </source>
</evidence>